<evidence type="ECO:0000256" key="1">
    <source>
        <dbReference type="ARBA" id="ARBA00003408"/>
    </source>
</evidence>
<keyword evidence="5" id="KW-0813">Transport</keyword>
<evidence type="ECO:0000313" key="15">
    <source>
        <dbReference type="Proteomes" id="UP000184241"/>
    </source>
</evidence>
<feature type="transmembrane region" description="Helical" evidence="13">
    <location>
        <begin position="361"/>
        <end position="382"/>
    </location>
</feature>
<organism evidence="14 15">
    <name type="scientific">Clostridium intestinale DSM 6191</name>
    <dbReference type="NCBI Taxonomy" id="1121320"/>
    <lineage>
        <taxon>Bacteria</taxon>
        <taxon>Bacillati</taxon>
        <taxon>Bacillota</taxon>
        <taxon>Clostridia</taxon>
        <taxon>Eubacteriales</taxon>
        <taxon>Clostridiaceae</taxon>
        <taxon>Clostridium</taxon>
    </lineage>
</organism>
<dbReference type="GO" id="GO:0042910">
    <property type="term" value="F:xenobiotic transmembrane transporter activity"/>
    <property type="evidence" value="ECO:0007669"/>
    <property type="project" value="InterPro"/>
</dbReference>
<comment type="function">
    <text evidence="1">Multidrug efflux pump.</text>
</comment>
<dbReference type="NCBIfam" id="TIGR00797">
    <property type="entry name" value="matE"/>
    <property type="match status" value="1"/>
</dbReference>
<dbReference type="Proteomes" id="UP000184241">
    <property type="component" value="Unassembled WGS sequence"/>
</dbReference>
<dbReference type="InterPro" id="IPR002528">
    <property type="entry name" value="MATE_fam"/>
</dbReference>
<keyword evidence="11 13" id="KW-0472">Membrane</keyword>
<feature type="transmembrane region" description="Helical" evidence="13">
    <location>
        <begin position="167"/>
        <end position="188"/>
    </location>
</feature>
<dbReference type="PIRSF" id="PIRSF006603">
    <property type="entry name" value="DinF"/>
    <property type="match status" value="1"/>
</dbReference>
<evidence type="ECO:0000256" key="10">
    <source>
        <dbReference type="ARBA" id="ARBA00023065"/>
    </source>
</evidence>
<feature type="transmembrane region" description="Helical" evidence="13">
    <location>
        <begin position="287"/>
        <end position="307"/>
    </location>
</feature>
<feature type="transmembrane region" description="Helical" evidence="13">
    <location>
        <begin position="92"/>
        <end position="114"/>
    </location>
</feature>
<feature type="transmembrane region" description="Helical" evidence="13">
    <location>
        <begin position="421"/>
        <end position="444"/>
    </location>
</feature>
<feature type="transmembrane region" description="Helical" evidence="13">
    <location>
        <begin position="194"/>
        <end position="219"/>
    </location>
</feature>
<evidence type="ECO:0000256" key="11">
    <source>
        <dbReference type="ARBA" id="ARBA00023136"/>
    </source>
</evidence>
<dbReference type="RefSeq" id="WP_073021001.1">
    <property type="nucleotide sequence ID" value="NZ_FQXU01000009.1"/>
</dbReference>
<name>A0A1M5ZMS4_9CLOT</name>
<comment type="subcellular location">
    <subcellularLocation>
        <location evidence="2">Cell membrane</location>
        <topology evidence="2">Multi-pass membrane protein</topology>
    </subcellularLocation>
</comment>
<evidence type="ECO:0000256" key="2">
    <source>
        <dbReference type="ARBA" id="ARBA00004651"/>
    </source>
</evidence>
<evidence type="ECO:0000256" key="5">
    <source>
        <dbReference type="ARBA" id="ARBA00022448"/>
    </source>
</evidence>
<keyword evidence="6" id="KW-0050">Antiport</keyword>
<dbReference type="InterPro" id="IPR050222">
    <property type="entry name" value="MATE_MdtK"/>
</dbReference>
<proteinExistence type="inferred from homology"/>
<keyword evidence="9 13" id="KW-1133">Transmembrane helix</keyword>
<evidence type="ECO:0000256" key="6">
    <source>
        <dbReference type="ARBA" id="ARBA00022449"/>
    </source>
</evidence>
<dbReference type="PANTHER" id="PTHR43298:SF2">
    <property type="entry name" value="FMN_FAD EXPORTER YEEO-RELATED"/>
    <property type="match status" value="1"/>
</dbReference>
<dbReference type="CDD" id="cd13140">
    <property type="entry name" value="MATE_like_1"/>
    <property type="match status" value="1"/>
</dbReference>
<protein>
    <recommendedName>
        <fullName evidence="4">Probable multidrug resistance protein NorM</fullName>
    </recommendedName>
    <alternativeName>
        <fullName evidence="12">Multidrug-efflux transporter</fullName>
    </alternativeName>
</protein>
<sequence>MNKNIDLTKGKILSVLLKLALPIMGTSFIQMFYNMVDMLWIGRLGSGAVAAIGTAGFFSWFGGSFILISKVGAEVGVAQSVGLKDDEGVKKYISNSIIINIILAFVYGMVLIIFRNPIIDFFDLGDEGIIRDAIIYLVIIALGTAFNFINPIFTSIFNGTGDSKTPFIINTVGLVFNIVFDPVLIFGFGPFPALGVAGAAIATVLAQVVVTVIFIYHILKMNHYYFRFNYFKYWDREYVYKISKMGFPVAVQNGLFSFFSMGLAKIIAGFGPTPIAVQKVGSQIEAISWMTAGGFSTAIGTFIGQNYGAKKWDRIKKGYIAVMGMAIITGLAATILLVFLGGEIFSLFLPNEDAIRLGETYLKILGYSQLFMCVEITAAGAFNGFGKTTIPSVVSIVFTALRIPLALFLSKSTALGLDGVWWSISLSSFVKGILVTLLFWLLILRPMINNQIAKYK</sequence>
<dbReference type="Pfam" id="PF01554">
    <property type="entry name" value="MatE"/>
    <property type="match status" value="2"/>
</dbReference>
<dbReference type="GO" id="GO:0006811">
    <property type="term" value="P:monoatomic ion transport"/>
    <property type="evidence" value="ECO:0007669"/>
    <property type="project" value="UniProtKB-KW"/>
</dbReference>
<feature type="transmembrane region" description="Helical" evidence="13">
    <location>
        <begin position="12"/>
        <end position="33"/>
    </location>
</feature>
<dbReference type="GO" id="GO:0005886">
    <property type="term" value="C:plasma membrane"/>
    <property type="evidence" value="ECO:0007669"/>
    <property type="project" value="UniProtKB-SubCell"/>
</dbReference>
<dbReference type="EMBL" id="FQXU01000009">
    <property type="protein sequence ID" value="SHI25550.1"/>
    <property type="molecule type" value="Genomic_DNA"/>
</dbReference>
<evidence type="ECO:0000313" key="14">
    <source>
        <dbReference type="EMBL" id="SHI25550.1"/>
    </source>
</evidence>
<reference evidence="14 15" key="1">
    <citation type="submission" date="2016-11" db="EMBL/GenBank/DDBJ databases">
        <authorList>
            <person name="Jaros S."/>
            <person name="Januszkiewicz K."/>
            <person name="Wedrychowicz H."/>
        </authorList>
    </citation>
    <scope>NUCLEOTIDE SEQUENCE [LARGE SCALE GENOMIC DNA]</scope>
    <source>
        <strain evidence="14 15">DSM 6191</strain>
    </source>
</reference>
<evidence type="ECO:0000256" key="8">
    <source>
        <dbReference type="ARBA" id="ARBA00022692"/>
    </source>
</evidence>
<feature type="transmembrane region" description="Helical" evidence="13">
    <location>
        <begin position="246"/>
        <end position="267"/>
    </location>
</feature>
<dbReference type="InterPro" id="IPR048279">
    <property type="entry name" value="MdtK-like"/>
</dbReference>
<feature type="transmembrane region" description="Helical" evidence="13">
    <location>
        <begin position="134"/>
        <end position="155"/>
    </location>
</feature>
<evidence type="ECO:0000256" key="13">
    <source>
        <dbReference type="SAM" id="Phobius"/>
    </source>
</evidence>
<gene>
    <name evidence="14" type="ORF">SAMN02745941_03183</name>
</gene>
<dbReference type="GO" id="GO:0015297">
    <property type="term" value="F:antiporter activity"/>
    <property type="evidence" value="ECO:0007669"/>
    <property type="project" value="UniProtKB-KW"/>
</dbReference>
<feature type="transmembrane region" description="Helical" evidence="13">
    <location>
        <begin position="319"/>
        <end position="341"/>
    </location>
</feature>
<evidence type="ECO:0000256" key="3">
    <source>
        <dbReference type="ARBA" id="ARBA00010199"/>
    </source>
</evidence>
<evidence type="ECO:0000256" key="7">
    <source>
        <dbReference type="ARBA" id="ARBA00022475"/>
    </source>
</evidence>
<dbReference type="PANTHER" id="PTHR43298">
    <property type="entry name" value="MULTIDRUG RESISTANCE PROTEIN NORM-RELATED"/>
    <property type="match status" value="1"/>
</dbReference>
<dbReference type="AlphaFoldDB" id="A0A1M5ZMS4"/>
<feature type="transmembrane region" description="Helical" evidence="13">
    <location>
        <begin position="389"/>
        <end position="409"/>
    </location>
</feature>
<keyword evidence="8 13" id="KW-0812">Transmembrane</keyword>
<evidence type="ECO:0000256" key="12">
    <source>
        <dbReference type="ARBA" id="ARBA00031636"/>
    </source>
</evidence>
<evidence type="ECO:0000256" key="4">
    <source>
        <dbReference type="ARBA" id="ARBA00020268"/>
    </source>
</evidence>
<accession>A0A1M5ZMS4</accession>
<keyword evidence="10" id="KW-0406">Ion transport</keyword>
<feature type="transmembrane region" description="Helical" evidence="13">
    <location>
        <begin position="39"/>
        <end position="61"/>
    </location>
</feature>
<evidence type="ECO:0000256" key="9">
    <source>
        <dbReference type="ARBA" id="ARBA00022989"/>
    </source>
</evidence>
<comment type="similarity">
    <text evidence="3">Belongs to the multi antimicrobial extrusion (MATE) (TC 2.A.66.1) family.</text>
</comment>
<keyword evidence="7" id="KW-1003">Cell membrane</keyword>